<proteinExistence type="predicted"/>
<name>A0A915JNX8_ROMCU</name>
<organism evidence="1 2">
    <name type="scientific">Romanomermis culicivorax</name>
    <name type="common">Nematode worm</name>
    <dbReference type="NCBI Taxonomy" id="13658"/>
    <lineage>
        <taxon>Eukaryota</taxon>
        <taxon>Metazoa</taxon>
        <taxon>Ecdysozoa</taxon>
        <taxon>Nematoda</taxon>
        <taxon>Enoplea</taxon>
        <taxon>Dorylaimia</taxon>
        <taxon>Mermithida</taxon>
        <taxon>Mermithoidea</taxon>
        <taxon>Mermithidae</taxon>
        <taxon>Romanomermis</taxon>
    </lineage>
</organism>
<dbReference type="Proteomes" id="UP000887565">
    <property type="component" value="Unplaced"/>
</dbReference>
<protein>
    <submittedName>
        <fullName evidence="2">Uncharacterized protein</fullName>
    </submittedName>
</protein>
<evidence type="ECO:0000313" key="2">
    <source>
        <dbReference type="WBParaSite" id="nRc.2.0.1.t27910-RA"/>
    </source>
</evidence>
<reference evidence="2" key="1">
    <citation type="submission" date="2022-11" db="UniProtKB">
        <authorList>
            <consortium name="WormBaseParasite"/>
        </authorList>
    </citation>
    <scope>IDENTIFICATION</scope>
</reference>
<dbReference type="AlphaFoldDB" id="A0A915JNX8"/>
<accession>A0A915JNX8</accession>
<evidence type="ECO:0000313" key="1">
    <source>
        <dbReference type="Proteomes" id="UP000887565"/>
    </source>
</evidence>
<dbReference type="WBParaSite" id="nRc.2.0.1.t27910-RA">
    <property type="protein sequence ID" value="nRc.2.0.1.t27910-RA"/>
    <property type="gene ID" value="nRc.2.0.1.g27910"/>
</dbReference>
<keyword evidence="1" id="KW-1185">Reference proteome</keyword>
<sequence>METIKINEFIENKQFLGINKLWEKIRNIDRPIGQRGPAIHWSLRTSFLWRVRSTCPADCVDT</sequence>